<reference evidence="2" key="1">
    <citation type="journal article" date="2019" name="Int. J. Syst. Evol. Microbiol.">
        <title>The Global Catalogue of Microorganisms (GCM) 10K type strain sequencing project: providing services to taxonomists for standard genome sequencing and annotation.</title>
        <authorList>
            <consortium name="The Broad Institute Genomics Platform"/>
            <consortium name="The Broad Institute Genome Sequencing Center for Infectious Disease"/>
            <person name="Wu L."/>
            <person name="Ma J."/>
        </authorList>
    </citation>
    <scope>NUCLEOTIDE SEQUENCE [LARGE SCALE GENOMIC DNA]</scope>
    <source>
        <strain evidence="2">KCTC 42964</strain>
    </source>
</reference>
<dbReference type="Proteomes" id="UP001595528">
    <property type="component" value="Unassembled WGS sequence"/>
</dbReference>
<evidence type="ECO:0000313" key="1">
    <source>
        <dbReference type="EMBL" id="MFC3229064.1"/>
    </source>
</evidence>
<dbReference type="SUPFAM" id="SSF102405">
    <property type="entry name" value="MCP/YpsA-like"/>
    <property type="match status" value="1"/>
</dbReference>
<name>A0ABV7L3G9_9PROT</name>
<accession>A0ABV7L3G9</accession>
<dbReference type="Gene3D" id="3.40.50.450">
    <property type="match status" value="1"/>
</dbReference>
<dbReference type="EMBL" id="JBHRTR010000031">
    <property type="protein sequence ID" value="MFC3229064.1"/>
    <property type="molecule type" value="Genomic_DNA"/>
</dbReference>
<dbReference type="PANTHER" id="PTHR43393:SF3">
    <property type="entry name" value="LYSINE DECARBOXYLASE-LIKE PROTEIN"/>
    <property type="match status" value="1"/>
</dbReference>
<dbReference type="InterPro" id="IPR041164">
    <property type="entry name" value="LDcluster4"/>
</dbReference>
<protein>
    <submittedName>
        <fullName evidence="1">TIGR00725 family protein</fullName>
    </submittedName>
</protein>
<dbReference type="InterPro" id="IPR052341">
    <property type="entry name" value="LOG_family_nucleotidases"/>
</dbReference>
<evidence type="ECO:0000313" key="2">
    <source>
        <dbReference type="Proteomes" id="UP001595528"/>
    </source>
</evidence>
<gene>
    <name evidence="1" type="ORF">ACFOGJ_17595</name>
</gene>
<dbReference type="InterPro" id="IPR005268">
    <property type="entry name" value="CHP00725"/>
</dbReference>
<dbReference type="RefSeq" id="WP_379902906.1">
    <property type="nucleotide sequence ID" value="NZ_JBHRTR010000031.1"/>
</dbReference>
<keyword evidence="2" id="KW-1185">Reference proteome</keyword>
<dbReference type="Pfam" id="PF18306">
    <property type="entry name" value="LDcluster4"/>
    <property type="match status" value="1"/>
</dbReference>
<dbReference type="PANTHER" id="PTHR43393">
    <property type="entry name" value="CYTOKININ RIBOSIDE 5'-MONOPHOSPHATE PHOSPHORIBOHYDROLASE"/>
    <property type="match status" value="1"/>
</dbReference>
<proteinExistence type="predicted"/>
<organism evidence="1 2">
    <name type="scientific">Marinibaculum pumilum</name>
    <dbReference type="NCBI Taxonomy" id="1766165"/>
    <lineage>
        <taxon>Bacteria</taxon>
        <taxon>Pseudomonadati</taxon>
        <taxon>Pseudomonadota</taxon>
        <taxon>Alphaproteobacteria</taxon>
        <taxon>Rhodospirillales</taxon>
        <taxon>Rhodospirillaceae</taxon>
        <taxon>Marinibaculum</taxon>
    </lineage>
</organism>
<sequence length="220" mass="22682">MLSLCPDRDLLLRTGPETCLPFDPWRLTWRDAAVLPGAAAPIAPAAAMGWLFARSDARRVPVAVIGPKAATDRHRAVAEELGAAIGRLRLPLITGGRGGVMEAASRGCLAAGGQPIGILPDDEWQTANDFVAIPLATGLGPARNAVIARAAFALVAIGGEYGTLSEMAFGLHFGRLVVALENAPEVAGARRCDSVEEALDAVARRLFALDGSAGTPGTGA</sequence>
<comment type="caution">
    <text evidence="1">The sequence shown here is derived from an EMBL/GenBank/DDBJ whole genome shotgun (WGS) entry which is preliminary data.</text>
</comment>
<dbReference type="NCBIfam" id="TIGR00725">
    <property type="entry name" value="TIGR00725 family protein"/>
    <property type="match status" value="1"/>
</dbReference>